<comment type="catalytic activity">
    <reaction evidence="10">
        <text>D-glyceraldehyde 3-phosphate + pyruvate + H(+) = 1-deoxy-D-xylulose 5-phosphate + CO2</text>
        <dbReference type="Rhea" id="RHEA:12605"/>
        <dbReference type="ChEBI" id="CHEBI:15361"/>
        <dbReference type="ChEBI" id="CHEBI:15378"/>
        <dbReference type="ChEBI" id="CHEBI:16526"/>
        <dbReference type="ChEBI" id="CHEBI:57792"/>
        <dbReference type="ChEBI" id="CHEBI:59776"/>
        <dbReference type="EC" id="2.2.1.7"/>
    </reaction>
</comment>
<evidence type="ECO:0000256" key="4">
    <source>
        <dbReference type="ARBA" id="ARBA00022679"/>
    </source>
</evidence>
<dbReference type="PROSITE" id="PS00801">
    <property type="entry name" value="TRANSKETOLASE_1"/>
    <property type="match status" value="1"/>
</dbReference>
<evidence type="ECO:0000256" key="9">
    <source>
        <dbReference type="ARBA" id="ARBA00023229"/>
    </source>
</evidence>
<dbReference type="GO" id="GO:0030976">
    <property type="term" value="F:thiamine pyrophosphate binding"/>
    <property type="evidence" value="ECO:0007669"/>
    <property type="project" value="UniProtKB-UniRule"/>
</dbReference>
<evidence type="ECO:0000256" key="3">
    <source>
        <dbReference type="ARBA" id="ARBA00011738"/>
    </source>
</evidence>
<dbReference type="InterPro" id="IPR049557">
    <property type="entry name" value="Transketolase_CS"/>
</dbReference>
<feature type="domain" description="Transketolase-like pyrimidine-binding" evidence="11">
    <location>
        <begin position="308"/>
        <end position="472"/>
    </location>
</feature>
<keyword evidence="5 10" id="KW-0479">Metal-binding</keyword>
<feature type="binding site" evidence="10">
    <location>
        <position position="169"/>
    </location>
    <ligand>
        <name>thiamine diphosphate</name>
        <dbReference type="ChEBI" id="CHEBI:58937"/>
    </ligand>
</feature>
<dbReference type="SUPFAM" id="SSF52518">
    <property type="entry name" value="Thiamin diphosphate-binding fold (THDP-binding)"/>
    <property type="match status" value="1"/>
</dbReference>
<dbReference type="CDD" id="cd07033">
    <property type="entry name" value="TPP_PYR_DXS_TK_like"/>
    <property type="match status" value="1"/>
</dbReference>
<keyword evidence="6 10" id="KW-0460">Magnesium</keyword>
<dbReference type="SUPFAM" id="SSF52922">
    <property type="entry name" value="TK C-terminal domain-like"/>
    <property type="match status" value="1"/>
</dbReference>
<dbReference type="GO" id="GO:0000287">
    <property type="term" value="F:magnesium ion binding"/>
    <property type="evidence" value="ECO:0007669"/>
    <property type="project" value="UniProtKB-UniRule"/>
</dbReference>
<feature type="binding site" evidence="10">
    <location>
        <begin position="141"/>
        <end position="142"/>
    </location>
    <ligand>
        <name>thiamine diphosphate</name>
        <dbReference type="ChEBI" id="CHEBI:58937"/>
    </ligand>
</feature>
<sequence>MDTLTNDLSGLNDSEAAQVCALLRARLIDTVSRTGGHLASSLGAVELIVAIHRVFDTGRDRLVFDVGHQCYAHKILTGRNDAMETLRTFGGIAGFPKPAESVCDAFVAGHASNSVSVAVGMARARTLQKQDYHVLALIGDGALSGGLAYEGLSDAGDSGEPLIVILNDNGMSITKSVGGVADHLARQRLKPQYLQFKKGYRKVMSVLPLGGHIYNVTHKIKTAVKETLLPCSLFEDMGFTYLGPVDGHDVKGLTRLLGYAKELKSPVLLHVRTVKGKGYPPAERNPDRFHGVGRFCVGNGEPVQPPKPNFSAVFGQTMCALAQQDERLVAITAAMQGGTGLDEFARRFPQRFFDVSIAEGHAVTMAAGMAKQGIRPVFAVYSSFLQRAYDMLIHDVALQQLHVVLAVDRAGLVGEDGETHHGVFDPAFLDTVPGMTVLCPSSFAELRSMLSYAVYQVNGPVAVRYPRGGEGTYTADSAPAPACILRRGSDITLAGYGSMIDPLLDCARRLERYGVQAEVVKLNCITPIASDILLESLRRTGRLLAAEDSAPSNSVGNRLAAAAARAGIPLKGLALADTGPGFVTHGTVQQLRHYCGLDGESLCRKALEVCGHGNG</sequence>
<evidence type="ECO:0000259" key="11">
    <source>
        <dbReference type="SMART" id="SM00861"/>
    </source>
</evidence>
<dbReference type="Gene3D" id="3.40.50.920">
    <property type="match status" value="1"/>
</dbReference>
<dbReference type="RefSeq" id="WP_186906435.1">
    <property type="nucleotide sequence ID" value="NZ_JACOPP010000002.1"/>
</dbReference>
<dbReference type="Pfam" id="PF02780">
    <property type="entry name" value="Transketolase_C"/>
    <property type="match status" value="1"/>
</dbReference>
<comment type="function">
    <text evidence="10">Catalyzes the acyloin condensation reaction between C atoms 2 and 3 of pyruvate and glyceraldehyde 3-phosphate to yield 1-deoxy-D-xylulose-5-phosphate (DXP).</text>
</comment>
<comment type="pathway">
    <text evidence="1 10">Metabolic intermediate biosynthesis; 1-deoxy-D-xylulose 5-phosphate biosynthesis; 1-deoxy-D-xylulose 5-phosphate from D-glyceraldehyde 3-phosphate and pyruvate: step 1/1.</text>
</comment>
<feature type="binding site" evidence="10">
    <location>
        <position position="359"/>
    </location>
    <ligand>
        <name>thiamine diphosphate</name>
        <dbReference type="ChEBI" id="CHEBI:58937"/>
    </ligand>
</feature>
<dbReference type="EMBL" id="JACOPP010000002">
    <property type="protein sequence ID" value="MBC5732536.1"/>
    <property type="molecule type" value="Genomic_DNA"/>
</dbReference>
<dbReference type="NCBIfam" id="TIGR00204">
    <property type="entry name" value="dxs"/>
    <property type="match status" value="1"/>
</dbReference>
<comment type="cofactor">
    <cofactor evidence="10">
        <name>Mg(2+)</name>
        <dbReference type="ChEBI" id="CHEBI:18420"/>
    </cofactor>
    <text evidence="10">Binds 1 Mg(2+) ion per subunit.</text>
</comment>
<evidence type="ECO:0000313" key="13">
    <source>
        <dbReference type="Proteomes" id="UP000661435"/>
    </source>
</evidence>
<evidence type="ECO:0000256" key="5">
    <source>
        <dbReference type="ARBA" id="ARBA00022723"/>
    </source>
</evidence>
<dbReference type="InterPro" id="IPR033248">
    <property type="entry name" value="Transketolase_C"/>
</dbReference>
<dbReference type="GO" id="GO:0008661">
    <property type="term" value="F:1-deoxy-D-xylulose-5-phosphate synthase activity"/>
    <property type="evidence" value="ECO:0007669"/>
    <property type="project" value="UniProtKB-UniRule"/>
</dbReference>
<feature type="binding site" evidence="10">
    <location>
        <position position="279"/>
    </location>
    <ligand>
        <name>thiamine diphosphate</name>
        <dbReference type="ChEBI" id="CHEBI:58937"/>
    </ligand>
</feature>
<keyword evidence="4 10" id="KW-0808">Transferase</keyword>
<proteinExistence type="inferred from homology"/>
<comment type="caution">
    <text evidence="12">The sequence shown here is derived from an EMBL/GenBank/DDBJ whole genome shotgun (WGS) entry which is preliminary data.</text>
</comment>
<gene>
    <name evidence="10" type="primary">dxs</name>
    <name evidence="12" type="ORF">H8S57_02190</name>
</gene>
<dbReference type="Pfam" id="PF02779">
    <property type="entry name" value="Transket_pyr"/>
    <property type="match status" value="1"/>
</dbReference>
<feature type="binding site" evidence="10">
    <location>
        <position position="140"/>
    </location>
    <ligand>
        <name>Mg(2+)</name>
        <dbReference type="ChEBI" id="CHEBI:18420"/>
    </ligand>
</feature>
<dbReference type="UniPathway" id="UPA00064">
    <property type="reaction ID" value="UER00091"/>
</dbReference>
<dbReference type="InterPro" id="IPR029061">
    <property type="entry name" value="THDP-binding"/>
</dbReference>
<dbReference type="InterPro" id="IPR005475">
    <property type="entry name" value="Transketolase-like_Pyr-bd"/>
</dbReference>
<dbReference type="EC" id="2.2.1.7" evidence="10"/>
<dbReference type="AlphaFoldDB" id="A0A8J6J4G0"/>
<evidence type="ECO:0000256" key="1">
    <source>
        <dbReference type="ARBA" id="ARBA00004980"/>
    </source>
</evidence>
<accession>A0A8J6J4G0</accession>
<dbReference type="GO" id="GO:0019288">
    <property type="term" value="P:isopentenyl diphosphate biosynthetic process, methylerythritol 4-phosphate pathway"/>
    <property type="evidence" value="ECO:0007669"/>
    <property type="project" value="TreeGrafter"/>
</dbReference>
<protein>
    <recommendedName>
        <fullName evidence="10">1-deoxy-D-xylulose-5-phosphate synthase</fullName>
        <ecNumber evidence="10">2.2.1.7</ecNumber>
    </recommendedName>
    <alternativeName>
        <fullName evidence="10">1-deoxyxylulose-5-phosphate synthase</fullName>
        <shortName evidence="10">DXP synthase</shortName>
        <shortName evidence="10">DXPS</shortName>
    </alternativeName>
</protein>
<keyword evidence="13" id="KW-1185">Reference proteome</keyword>
<evidence type="ECO:0000313" key="12">
    <source>
        <dbReference type="EMBL" id="MBC5732536.1"/>
    </source>
</evidence>
<dbReference type="GO" id="GO:0005829">
    <property type="term" value="C:cytosol"/>
    <property type="evidence" value="ECO:0007669"/>
    <property type="project" value="TreeGrafter"/>
</dbReference>
<dbReference type="SMART" id="SM00861">
    <property type="entry name" value="Transket_pyr"/>
    <property type="match status" value="1"/>
</dbReference>
<feature type="binding site" evidence="10">
    <location>
        <position position="68"/>
    </location>
    <ligand>
        <name>thiamine diphosphate</name>
        <dbReference type="ChEBI" id="CHEBI:58937"/>
    </ligand>
</feature>
<dbReference type="GO" id="GO:0009228">
    <property type="term" value="P:thiamine biosynthetic process"/>
    <property type="evidence" value="ECO:0007669"/>
    <property type="project" value="UniProtKB-UniRule"/>
</dbReference>
<dbReference type="PANTHER" id="PTHR43322">
    <property type="entry name" value="1-D-DEOXYXYLULOSE 5-PHOSPHATE SYNTHASE-RELATED"/>
    <property type="match status" value="1"/>
</dbReference>
<dbReference type="Pfam" id="PF13292">
    <property type="entry name" value="DXP_synthase_N"/>
    <property type="match status" value="1"/>
</dbReference>
<organism evidence="12 13">
    <name type="scientific">Lawsonibacter hominis</name>
    <dbReference type="NCBI Taxonomy" id="2763053"/>
    <lineage>
        <taxon>Bacteria</taxon>
        <taxon>Bacillati</taxon>
        <taxon>Bacillota</taxon>
        <taxon>Clostridia</taxon>
        <taxon>Eubacteriales</taxon>
        <taxon>Oscillospiraceae</taxon>
        <taxon>Lawsonibacter</taxon>
    </lineage>
</organism>
<dbReference type="GO" id="GO:0016114">
    <property type="term" value="P:terpenoid biosynthetic process"/>
    <property type="evidence" value="ECO:0007669"/>
    <property type="project" value="UniProtKB-UniRule"/>
</dbReference>
<keyword evidence="9 10" id="KW-0414">Isoprene biosynthesis</keyword>
<name>A0A8J6J4G0_9FIRM</name>
<feature type="binding site" evidence="10">
    <location>
        <begin position="109"/>
        <end position="111"/>
    </location>
    <ligand>
        <name>thiamine diphosphate</name>
        <dbReference type="ChEBI" id="CHEBI:58937"/>
    </ligand>
</feature>
<evidence type="ECO:0000256" key="10">
    <source>
        <dbReference type="HAMAP-Rule" id="MF_00315"/>
    </source>
</evidence>
<comment type="cofactor">
    <cofactor evidence="10">
        <name>thiamine diphosphate</name>
        <dbReference type="ChEBI" id="CHEBI:58937"/>
    </cofactor>
    <text evidence="10">Binds 1 thiamine pyrophosphate per subunit.</text>
</comment>
<evidence type="ECO:0000256" key="6">
    <source>
        <dbReference type="ARBA" id="ARBA00022842"/>
    </source>
</evidence>
<reference evidence="12" key="1">
    <citation type="submission" date="2020-08" db="EMBL/GenBank/DDBJ databases">
        <title>Genome public.</title>
        <authorList>
            <person name="Liu C."/>
            <person name="Sun Q."/>
        </authorList>
    </citation>
    <scope>NUCLEOTIDE SEQUENCE</scope>
    <source>
        <strain evidence="12">NSJ-51</strain>
    </source>
</reference>
<keyword evidence="7 10" id="KW-0784">Thiamine biosynthesis</keyword>
<dbReference type="InterPro" id="IPR005477">
    <property type="entry name" value="Dxylulose-5-P_synthase"/>
</dbReference>
<dbReference type="InterPro" id="IPR009014">
    <property type="entry name" value="Transketo_C/PFOR_II"/>
</dbReference>
<evidence type="ECO:0000256" key="2">
    <source>
        <dbReference type="ARBA" id="ARBA00011081"/>
    </source>
</evidence>
<dbReference type="Proteomes" id="UP000661435">
    <property type="component" value="Unassembled WGS sequence"/>
</dbReference>
<dbReference type="HAMAP" id="MF_00315">
    <property type="entry name" value="DXP_synth"/>
    <property type="match status" value="1"/>
</dbReference>
<dbReference type="PANTHER" id="PTHR43322:SF5">
    <property type="entry name" value="1-DEOXY-D-XYLULOSE-5-PHOSPHATE SYNTHASE, CHLOROPLASTIC"/>
    <property type="match status" value="1"/>
</dbReference>
<dbReference type="CDD" id="cd02007">
    <property type="entry name" value="TPP_DXS"/>
    <property type="match status" value="1"/>
</dbReference>
<feature type="binding site" evidence="10">
    <location>
        <position position="169"/>
    </location>
    <ligand>
        <name>Mg(2+)</name>
        <dbReference type="ChEBI" id="CHEBI:18420"/>
    </ligand>
</feature>
<evidence type="ECO:0000256" key="7">
    <source>
        <dbReference type="ARBA" id="ARBA00022977"/>
    </source>
</evidence>
<dbReference type="Gene3D" id="3.40.50.970">
    <property type="match status" value="2"/>
</dbReference>
<dbReference type="NCBIfam" id="NF003933">
    <property type="entry name" value="PRK05444.2-2"/>
    <property type="match status" value="1"/>
</dbReference>
<comment type="subunit">
    <text evidence="3 10">Homodimer.</text>
</comment>
<evidence type="ECO:0000256" key="8">
    <source>
        <dbReference type="ARBA" id="ARBA00023052"/>
    </source>
</evidence>
<comment type="similarity">
    <text evidence="2 10">Belongs to the transketolase family. DXPS subfamily.</text>
</comment>
<dbReference type="FunFam" id="3.40.50.970:FF:000005">
    <property type="entry name" value="1-deoxy-D-xylulose-5-phosphate synthase"/>
    <property type="match status" value="1"/>
</dbReference>
<keyword evidence="8 10" id="KW-0786">Thiamine pyrophosphate</keyword>